<accession>A0A5B7HMQ9</accession>
<keyword evidence="1" id="KW-0732">Signal</keyword>
<organism evidence="2 3">
    <name type="scientific">Portunus trituberculatus</name>
    <name type="common">Swimming crab</name>
    <name type="synonym">Neptunus trituberculatus</name>
    <dbReference type="NCBI Taxonomy" id="210409"/>
    <lineage>
        <taxon>Eukaryota</taxon>
        <taxon>Metazoa</taxon>
        <taxon>Ecdysozoa</taxon>
        <taxon>Arthropoda</taxon>
        <taxon>Crustacea</taxon>
        <taxon>Multicrustacea</taxon>
        <taxon>Malacostraca</taxon>
        <taxon>Eumalacostraca</taxon>
        <taxon>Eucarida</taxon>
        <taxon>Decapoda</taxon>
        <taxon>Pleocyemata</taxon>
        <taxon>Brachyura</taxon>
        <taxon>Eubrachyura</taxon>
        <taxon>Portunoidea</taxon>
        <taxon>Portunidae</taxon>
        <taxon>Portuninae</taxon>
        <taxon>Portunus</taxon>
    </lineage>
</organism>
<proteinExistence type="predicted"/>
<evidence type="ECO:0000256" key="1">
    <source>
        <dbReference type="SAM" id="SignalP"/>
    </source>
</evidence>
<keyword evidence="3" id="KW-1185">Reference proteome</keyword>
<dbReference type="EMBL" id="VSRR010037376">
    <property type="protein sequence ID" value="MPC73720.1"/>
    <property type="molecule type" value="Genomic_DNA"/>
</dbReference>
<name>A0A5B7HMQ9_PORTR</name>
<evidence type="ECO:0000313" key="2">
    <source>
        <dbReference type="EMBL" id="MPC73720.1"/>
    </source>
</evidence>
<dbReference type="AlphaFoldDB" id="A0A5B7HMQ9"/>
<feature type="signal peptide" evidence="1">
    <location>
        <begin position="1"/>
        <end position="25"/>
    </location>
</feature>
<feature type="chain" id="PRO_5023140564" evidence="1">
    <location>
        <begin position="26"/>
        <end position="64"/>
    </location>
</feature>
<reference evidence="2 3" key="1">
    <citation type="submission" date="2019-05" db="EMBL/GenBank/DDBJ databases">
        <title>Another draft genome of Portunus trituberculatus and its Hox gene families provides insights of decapod evolution.</title>
        <authorList>
            <person name="Jeong J.-H."/>
            <person name="Song I."/>
            <person name="Kim S."/>
            <person name="Choi T."/>
            <person name="Kim D."/>
            <person name="Ryu S."/>
            <person name="Kim W."/>
        </authorList>
    </citation>
    <scope>NUCLEOTIDE SEQUENCE [LARGE SCALE GENOMIC DNA]</scope>
    <source>
        <tissue evidence="2">Muscle</tissue>
    </source>
</reference>
<comment type="caution">
    <text evidence="2">The sequence shown here is derived from an EMBL/GenBank/DDBJ whole genome shotgun (WGS) entry which is preliminary data.</text>
</comment>
<evidence type="ECO:0000313" key="3">
    <source>
        <dbReference type="Proteomes" id="UP000324222"/>
    </source>
</evidence>
<protein>
    <submittedName>
        <fullName evidence="2">Uncharacterized protein</fullName>
    </submittedName>
</protein>
<gene>
    <name evidence="2" type="ORF">E2C01_068056</name>
</gene>
<dbReference type="Proteomes" id="UP000324222">
    <property type="component" value="Unassembled WGS sequence"/>
</dbReference>
<sequence length="64" mass="7000">MRPDKLYSGFTAVLSWAMVRGGVSAAMTTNTFPDYEYSRNGSPQPVPPLCFIFTASSSPHEQAK</sequence>